<evidence type="ECO:0000313" key="1">
    <source>
        <dbReference type="EMBL" id="KAJ7725235.1"/>
    </source>
</evidence>
<accession>A0AAD7HPL1</accession>
<comment type="caution">
    <text evidence="1">The sequence shown here is derived from an EMBL/GenBank/DDBJ whole genome shotgun (WGS) entry which is preliminary data.</text>
</comment>
<evidence type="ECO:0000313" key="2">
    <source>
        <dbReference type="Proteomes" id="UP001215280"/>
    </source>
</evidence>
<gene>
    <name evidence="1" type="ORF">DFH07DRAFT_758742</name>
</gene>
<reference evidence="1" key="1">
    <citation type="submission" date="2023-03" db="EMBL/GenBank/DDBJ databases">
        <title>Massive genome expansion in bonnet fungi (Mycena s.s.) driven by repeated elements and novel gene families across ecological guilds.</title>
        <authorList>
            <consortium name="Lawrence Berkeley National Laboratory"/>
            <person name="Harder C.B."/>
            <person name="Miyauchi S."/>
            <person name="Viragh M."/>
            <person name="Kuo A."/>
            <person name="Thoen E."/>
            <person name="Andreopoulos B."/>
            <person name="Lu D."/>
            <person name="Skrede I."/>
            <person name="Drula E."/>
            <person name="Henrissat B."/>
            <person name="Morin E."/>
            <person name="Kohler A."/>
            <person name="Barry K."/>
            <person name="LaButti K."/>
            <person name="Morin E."/>
            <person name="Salamov A."/>
            <person name="Lipzen A."/>
            <person name="Mereny Z."/>
            <person name="Hegedus B."/>
            <person name="Baldrian P."/>
            <person name="Stursova M."/>
            <person name="Weitz H."/>
            <person name="Taylor A."/>
            <person name="Grigoriev I.V."/>
            <person name="Nagy L.G."/>
            <person name="Martin F."/>
            <person name="Kauserud H."/>
        </authorList>
    </citation>
    <scope>NUCLEOTIDE SEQUENCE</scope>
    <source>
        <strain evidence="1">CBHHK188m</strain>
    </source>
</reference>
<sequence>MRPKVELKPPHIETDTHFLRVCSPLARKVPVPIGPALPRRDMSDLLHKHARLMLILFKPWRHANDLREEGETWEDAS</sequence>
<name>A0AAD7HPL1_9AGAR</name>
<dbReference type="AlphaFoldDB" id="A0AAD7HPL1"/>
<organism evidence="1 2">
    <name type="scientific">Mycena maculata</name>
    <dbReference type="NCBI Taxonomy" id="230809"/>
    <lineage>
        <taxon>Eukaryota</taxon>
        <taxon>Fungi</taxon>
        <taxon>Dikarya</taxon>
        <taxon>Basidiomycota</taxon>
        <taxon>Agaricomycotina</taxon>
        <taxon>Agaricomycetes</taxon>
        <taxon>Agaricomycetidae</taxon>
        <taxon>Agaricales</taxon>
        <taxon>Marasmiineae</taxon>
        <taxon>Mycenaceae</taxon>
        <taxon>Mycena</taxon>
    </lineage>
</organism>
<dbReference type="EMBL" id="JARJLG010000230">
    <property type="protein sequence ID" value="KAJ7725235.1"/>
    <property type="molecule type" value="Genomic_DNA"/>
</dbReference>
<dbReference type="Proteomes" id="UP001215280">
    <property type="component" value="Unassembled WGS sequence"/>
</dbReference>
<protein>
    <submittedName>
        <fullName evidence="1">Uncharacterized protein</fullName>
    </submittedName>
</protein>
<proteinExistence type="predicted"/>
<keyword evidence="2" id="KW-1185">Reference proteome</keyword>